<protein>
    <submittedName>
        <fullName evidence="2">XRE family transcriptional regulator</fullName>
    </submittedName>
</protein>
<dbReference type="AlphaFoldDB" id="A0A0F5JVP4"/>
<sequence>MSAPPSALRLMTPSQLGQLLVTSRKRHKLTQAEVGHRVGLSQNRISYLEKNADEISFGQLLRWCAVIGLALHLGERKGVASTDISEW</sequence>
<gene>
    <name evidence="2" type="ORF">WM40_20330</name>
</gene>
<dbReference type="STRING" id="28092.WM40_20330"/>
<evidence type="ECO:0000313" key="2">
    <source>
        <dbReference type="EMBL" id="KKB61933.1"/>
    </source>
</evidence>
<accession>A0A0F5JVP4</accession>
<dbReference type="InterPro" id="IPR010982">
    <property type="entry name" value="Lambda_DNA-bd_dom_sf"/>
</dbReference>
<dbReference type="SUPFAM" id="SSF47413">
    <property type="entry name" value="lambda repressor-like DNA-binding domains"/>
    <property type="match status" value="1"/>
</dbReference>
<dbReference type="SMART" id="SM00530">
    <property type="entry name" value="HTH_XRE"/>
    <property type="match status" value="1"/>
</dbReference>
<dbReference type="OrthoDB" id="8757559at2"/>
<proteinExistence type="predicted"/>
<name>A0A0F5JVP4_9BURK</name>
<dbReference type="RefSeq" id="WP_046153803.1">
    <property type="nucleotide sequence ID" value="NZ_CADFGU010000009.1"/>
</dbReference>
<dbReference type="Proteomes" id="UP000033618">
    <property type="component" value="Unassembled WGS sequence"/>
</dbReference>
<dbReference type="CDD" id="cd00093">
    <property type="entry name" value="HTH_XRE"/>
    <property type="match status" value="1"/>
</dbReference>
<comment type="caution">
    <text evidence="2">The sequence shown here is derived from an EMBL/GenBank/DDBJ whole genome shotgun (WGS) entry which is preliminary data.</text>
</comment>
<evidence type="ECO:0000259" key="1">
    <source>
        <dbReference type="PROSITE" id="PS50943"/>
    </source>
</evidence>
<dbReference type="PROSITE" id="PS50943">
    <property type="entry name" value="HTH_CROC1"/>
    <property type="match status" value="1"/>
</dbReference>
<evidence type="ECO:0000313" key="3">
    <source>
        <dbReference type="Proteomes" id="UP000033618"/>
    </source>
</evidence>
<feature type="domain" description="HTH cro/C1-type" evidence="1">
    <location>
        <begin position="20"/>
        <end position="73"/>
    </location>
</feature>
<dbReference type="PATRIC" id="fig|28092.6.peg.4785"/>
<dbReference type="InterPro" id="IPR001387">
    <property type="entry name" value="Cro/C1-type_HTH"/>
</dbReference>
<dbReference type="Pfam" id="PF01381">
    <property type="entry name" value="HTH_3"/>
    <property type="match status" value="1"/>
</dbReference>
<dbReference type="GO" id="GO:0003677">
    <property type="term" value="F:DNA binding"/>
    <property type="evidence" value="ECO:0007669"/>
    <property type="project" value="InterPro"/>
</dbReference>
<reference evidence="2 3" key="1">
    <citation type="submission" date="2015-03" db="EMBL/GenBank/DDBJ databases">
        <title>Draft Genome Sequence of Burkholderia andropogonis type strain ICMP2807, isolated from Sorghum bicolor.</title>
        <authorList>
            <person name="Lopes-Santos L."/>
            <person name="Castro D.B."/>
            <person name="Ottoboni L.M."/>
            <person name="Park D."/>
            <person name="Weirc B.S."/>
            <person name="Destefano S.A."/>
        </authorList>
    </citation>
    <scope>NUCLEOTIDE SEQUENCE [LARGE SCALE GENOMIC DNA]</scope>
    <source>
        <strain evidence="2 3">ICMP2807</strain>
    </source>
</reference>
<dbReference type="Gene3D" id="1.10.260.40">
    <property type="entry name" value="lambda repressor-like DNA-binding domains"/>
    <property type="match status" value="1"/>
</dbReference>
<dbReference type="EMBL" id="LAQU01000028">
    <property type="protein sequence ID" value="KKB61933.1"/>
    <property type="molecule type" value="Genomic_DNA"/>
</dbReference>
<organism evidence="2 3">
    <name type="scientific">Robbsia andropogonis</name>
    <dbReference type="NCBI Taxonomy" id="28092"/>
    <lineage>
        <taxon>Bacteria</taxon>
        <taxon>Pseudomonadati</taxon>
        <taxon>Pseudomonadota</taxon>
        <taxon>Betaproteobacteria</taxon>
        <taxon>Burkholderiales</taxon>
        <taxon>Burkholderiaceae</taxon>
        <taxon>Robbsia</taxon>
    </lineage>
</organism>
<keyword evidence="3" id="KW-1185">Reference proteome</keyword>